<gene>
    <name evidence="2" type="ORF">BP01DRAFT_341268</name>
</gene>
<dbReference type="InterPro" id="IPR013216">
    <property type="entry name" value="Methyltransf_11"/>
</dbReference>
<dbReference type="GO" id="GO:0008757">
    <property type="term" value="F:S-adenosylmethionine-dependent methyltransferase activity"/>
    <property type="evidence" value="ECO:0007669"/>
    <property type="project" value="InterPro"/>
</dbReference>
<evidence type="ECO:0000313" key="3">
    <source>
        <dbReference type="Proteomes" id="UP000248349"/>
    </source>
</evidence>
<dbReference type="Proteomes" id="UP000248349">
    <property type="component" value="Unassembled WGS sequence"/>
</dbReference>
<dbReference type="STRING" id="1450539.A0A319AE58"/>
<keyword evidence="2" id="KW-0489">Methyltransferase</keyword>
<dbReference type="PANTHER" id="PTHR43591:SF24">
    <property type="entry name" value="2-METHOXY-6-POLYPRENYL-1,4-BENZOQUINOL METHYLASE, MITOCHONDRIAL"/>
    <property type="match status" value="1"/>
</dbReference>
<proteinExistence type="predicted"/>
<evidence type="ECO:0000259" key="1">
    <source>
        <dbReference type="Pfam" id="PF08241"/>
    </source>
</evidence>
<sequence>MATSQPKIQNISYHTPEFLARYYIAEKLTGPFVAPLITHSRISQQLQSNSRVILDNACGLGIVSSILNRTLDDNAKSRWSLTCGDLNETMIESTRKRIALEKWPNAEAKVVDAQSTSFPDEFFNDVFAAFAFTLFSDPEAAMDECYRILKPGGTLAISTWKSPTWMSLLRAAVTGMSEDLKFPTIEEFLAMHNVGWDSEPFVKSQLVKAGFKEVEVIAVTEPIQLPISEFVELSSSMLNMVIEKCWTQEQRGQYQTEAPVAVQRYLEERFAADGLVRMNPSAIIATGSK</sequence>
<keyword evidence="3" id="KW-1185">Reference proteome</keyword>
<dbReference type="OrthoDB" id="2013972at2759"/>
<keyword evidence="2" id="KW-0808">Transferase</keyword>
<name>A0A319AE58_9EURO</name>
<accession>A0A319AE58</accession>
<dbReference type="Pfam" id="PF08241">
    <property type="entry name" value="Methyltransf_11"/>
    <property type="match status" value="1"/>
</dbReference>
<dbReference type="PANTHER" id="PTHR43591">
    <property type="entry name" value="METHYLTRANSFERASE"/>
    <property type="match status" value="1"/>
</dbReference>
<dbReference type="GO" id="GO:0032259">
    <property type="term" value="P:methylation"/>
    <property type="evidence" value="ECO:0007669"/>
    <property type="project" value="UniProtKB-KW"/>
</dbReference>
<dbReference type="EMBL" id="KZ821233">
    <property type="protein sequence ID" value="PYH45152.1"/>
    <property type="molecule type" value="Genomic_DNA"/>
</dbReference>
<dbReference type="SUPFAM" id="SSF53335">
    <property type="entry name" value="S-adenosyl-L-methionine-dependent methyltransferases"/>
    <property type="match status" value="1"/>
</dbReference>
<organism evidence="2 3">
    <name type="scientific">Aspergillus saccharolyticus JOP 1030-1</name>
    <dbReference type="NCBI Taxonomy" id="1450539"/>
    <lineage>
        <taxon>Eukaryota</taxon>
        <taxon>Fungi</taxon>
        <taxon>Dikarya</taxon>
        <taxon>Ascomycota</taxon>
        <taxon>Pezizomycotina</taxon>
        <taxon>Eurotiomycetes</taxon>
        <taxon>Eurotiomycetidae</taxon>
        <taxon>Eurotiales</taxon>
        <taxon>Aspergillaceae</taxon>
        <taxon>Aspergillus</taxon>
        <taxon>Aspergillus subgen. Circumdati</taxon>
    </lineage>
</organism>
<dbReference type="CDD" id="cd02440">
    <property type="entry name" value="AdoMet_MTases"/>
    <property type="match status" value="1"/>
</dbReference>
<dbReference type="Gene3D" id="3.40.50.150">
    <property type="entry name" value="Vaccinia Virus protein VP39"/>
    <property type="match status" value="1"/>
</dbReference>
<reference evidence="2 3" key="1">
    <citation type="submission" date="2016-12" db="EMBL/GenBank/DDBJ databases">
        <title>The genomes of Aspergillus section Nigri reveals drivers in fungal speciation.</title>
        <authorList>
            <consortium name="DOE Joint Genome Institute"/>
            <person name="Vesth T.C."/>
            <person name="Nybo J."/>
            <person name="Theobald S."/>
            <person name="Brandl J."/>
            <person name="Frisvad J.C."/>
            <person name="Nielsen K.F."/>
            <person name="Lyhne E.K."/>
            <person name="Kogle M.E."/>
            <person name="Kuo A."/>
            <person name="Riley R."/>
            <person name="Clum A."/>
            <person name="Nolan M."/>
            <person name="Lipzen A."/>
            <person name="Salamov A."/>
            <person name="Henrissat B."/>
            <person name="Wiebenga A."/>
            <person name="De Vries R.P."/>
            <person name="Grigoriev I.V."/>
            <person name="Mortensen U.H."/>
            <person name="Andersen M.R."/>
            <person name="Baker S.E."/>
        </authorList>
    </citation>
    <scope>NUCLEOTIDE SEQUENCE [LARGE SCALE GENOMIC DNA]</scope>
    <source>
        <strain evidence="2 3">JOP 1030-1</strain>
    </source>
</reference>
<evidence type="ECO:0000313" key="2">
    <source>
        <dbReference type="EMBL" id="PYH45152.1"/>
    </source>
</evidence>
<dbReference type="AlphaFoldDB" id="A0A319AE58"/>
<dbReference type="RefSeq" id="XP_025431134.1">
    <property type="nucleotide sequence ID" value="XM_025573436.1"/>
</dbReference>
<dbReference type="GeneID" id="37074664"/>
<dbReference type="InterPro" id="IPR029063">
    <property type="entry name" value="SAM-dependent_MTases_sf"/>
</dbReference>
<protein>
    <submittedName>
        <fullName evidence="2">UbiE/COQ5 family methyltransferase</fullName>
    </submittedName>
</protein>
<feature type="domain" description="Methyltransferase type 11" evidence="1">
    <location>
        <begin position="54"/>
        <end position="157"/>
    </location>
</feature>